<dbReference type="AlphaFoldDB" id="A0A6B9V945"/>
<accession>A0A6B9V945</accession>
<gene>
    <name evidence="2" type="ORF">DS421_19g653750</name>
</gene>
<name>A0A6B9V945_ARAHY</name>
<reference evidence="2 3" key="1">
    <citation type="submission" date="2020-01" db="EMBL/GenBank/DDBJ databases">
        <title>Genome sequence of Arachis hypogaea, cultivar Shitouqi.</title>
        <authorList>
            <person name="Zhuang W."/>
            <person name="Chen H."/>
            <person name="Varshney R."/>
            <person name="Wang D."/>
            <person name="Ming R."/>
        </authorList>
    </citation>
    <scope>NUCLEOTIDE SEQUENCE [LARGE SCALE GENOMIC DNA]</scope>
    <source>
        <tissue evidence="2">Young leaf</tissue>
    </source>
</reference>
<evidence type="ECO:0000313" key="3">
    <source>
        <dbReference type="Proteomes" id="UP000464620"/>
    </source>
</evidence>
<organism evidence="2 3">
    <name type="scientific">Arachis hypogaea</name>
    <name type="common">Peanut</name>
    <dbReference type="NCBI Taxonomy" id="3818"/>
    <lineage>
        <taxon>Eukaryota</taxon>
        <taxon>Viridiplantae</taxon>
        <taxon>Streptophyta</taxon>
        <taxon>Embryophyta</taxon>
        <taxon>Tracheophyta</taxon>
        <taxon>Spermatophyta</taxon>
        <taxon>Magnoliopsida</taxon>
        <taxon>eudicotyledons</taxon>
        <taxon>Gunneridae</taxon>
        <taxon>Pentapetalae</taxon>
        <taxon>rosids</taxon>
        <taxon>fabids</taxon>
        <taxon>Fabales</taxon>
        <taxon>Fabaceae</taxon>
        <taxon>Papilionoideae</taxon>
        <taxon>50 kb inversion clade</taxon>
        <taxon>dalbergioids sensu lato</taxon>
        <taxon>Dalbergieae</taxon>
        <taxon>Pterocarpus clade</taxon>
        <taxon>Arachis</taxon>
    </lineage>
</organism>
<feature type="region of interest" description="Disordered" evidence="1">
    <location>
        <begin position="67"/>
        <end position="119"/>
    </location>
</feature>
<proteinExistence type="predicted"/>
<protein>
    <submittedName>
        <fullName evidence="2">Uncharacterized protein</fullName>
    </submittedName>
</protein>
<feature type="region of interest" description="Disordered" evidence="1">
    <location>
        <begin position="134"/>
        <end position="180"/>
    </location>
</feature>
<dbReference type="Proteomes" id="UP000464620">
    <property type="component" value="Chromosome B09"/>
</dbReference>
<feature type="compositionally biased region" description="Low complexity" evidence="1">
    <location>
        <begin position="95"/>
        <end position="119"/>
    </location>
</feature>
<feature type="compositionally biased region" description="Polar residues" evidence="1">
    <location>
        <begin position="169"/>
        <end position="180"/>
    </location>
</feature>
<evidence type="ECO:0000313" key="2">
    <source>
        <dbReference type="EMBL" id="QHN77555.1"/>
    </source>
</evidence>
<sequence>MDSHPLHYEFGCYCVIGIENFKYLSPRWNEENSQEDWVYKLWNLKSHADYKHGTPLLCEAYSHFSSQETPPPPTSLALTPSHSVSNSQHTPPPATTSESTAATTHRAAARPPRSPISSLIPSLFPIPDSLLRHHQTAAAPASSPVPSQLSPPPLRRDRHSPPPVLSIAFEQQEQGISPVS</sequence>
<dbReference type="EMBL" id="CP031001">
    <property type="protein sequence ID" value="QHN77555.1"/>
    <property type="molecule type" value="Genomic_DNA"/>
</dbReference>
<feature type="compositionally biased region" description="Low complexity" evidence="1">
    <location>
        <begin position="137"/>
        <end position="148"/>
    </location>
</feature>
<evidence type="ECO:0000256" key="1">
    <source>
        <dbReference type="SAM" id="MobiDB-lite"/>
    </source>
</evidence>